<proteinExistence type="predicted"/>
<sequence>MRTRTRTEVRSSHLRAFRLDDERVALVPEQAVLLAGDHVTVRVRVDAGERLRLVEPGGTVAYAMRGLDARWDVEIEVEPGGALAWDAEPFVVADGADVHRGLRVEAGGAVSLRETLVLGRSGEGPGRLRTRTDVTRAGVPLLVEELDSGVGLGGHRVLDQVLHLGTDCARDGMRLESGDCLHRWLGGAVHESRLYSSSPSPE</sequence>
<dbReference type="KEGG" id="nano:G5V58_11030"/>
<organism evidence="2 3">
    <name type="scientific">Nocardioides anomalus</name>
    <dbReference type="NCBI Taxonomy" id="2712223"/>
    <lineage>
        <taxon>Bacteria</taxon>
        <taxon>Bacillati</taxon>
        <taxon>Actinomycetota</taxon>
        <taxon>Actinomycetes</taxon>
        <taxon>Propionibacteriales</taxon>
        <taxon>Nocardioidaceae</taxon>
        <taxon>Nocardioides</taxon>
    </lineage>
</organism>
<evidence type="ECO:0000313" key="3">
    <source>
        <dbReference type="Proteomes" id="UP000502996"/>
    </source>
</evidence>
<accession>A0A6G6WDJ0</accession>
<keyword evidence="3" id="KW-1185">Reference proteome</keyword>
<evidence type="ECO:0000256" key="1">
    <source>
        <dbReference type="ARBA" id="ARBA00023186"/>
    </source>
</evidence>
<dbReference type="RefSeq" id="WP_165232304.1">
    <property type="nucleotide sequence ID" value="NZ_CP049257.1"/>
</dbReference>
<keyword evidence="1" id="KW-0143">Chaperone</keyword>
<name>A0A6G6WDJ0_9ACTN</name>
<dbReference type="AlphaFoldDB" id="A0A6G6WDJ0"/>
<dbReference type="InterPro" id="IPR002669">
    <property type="entry name" value="UreD"/>
</dbReference>
<evidence type="ECO:0000313" key="2">
    <source>
        <dbReference type="EMBL" id="QIG43217.1"/>
    </source>
</evidence>
<dbReference type="GO" id="GO:0016151">
    <property type="term" value="F:nickel cation binding"/>
    <property type="evidence" value="ECO:0007669"/>
    <property type="project" value="InterPro"/>
</dbReference>
<dbReference type="Pfam" id="PF01774">
    <property type="entry name" value="UreD"/>
    <property type="match status" value="1"/>
</dbReference>
<reference evidence="2 3" key="1">
    <citation type="submission" date="2020-02" db="EMBL/GenBank/DDBJ databases">
        <title>Full genome sequence of Nocardioides sp. R-3366.</title>
        <authorList>
            <person name="Im W.-T."/>
        </authorList>
    </citation>
    <scope>NUCLEOTIDE SEQUENCE [LARGE SCALE GENOMIC DNA]</scope>
    <source>
        <strain evidence="2 3">R-3366</strain>
    </source>
</reference>
<gene>
    <name evidence="2" type="ORF">G5V58_11030</name>
</gene>
<protein>
    <submittedName>
        <fullName evidence="2">Urease accessory protein UreD</fullName>
    </submittedName>
</protein>
<dbReference type="EMBL" id="CP049257">
    <property type="protein sequence ID" value="QIG43217.1"/>
    <property type="molecule type" value="Genomic_DNA"/>
</dbReference>
<dbReference type="Proteomes" id="UP000502996">
    <property type="component" value="Chromosome"/>
</dbReference>